<dbReference type="InterPro" id="IPR038718">
    <property type="entry name" value="SNF2-like_sf"/>
</dbReference>
<evidence type="ECO:0000256" key="4">
    <source>
        <dbReference type="ARBA" id="ARBA00022801"/>
    </source>
</evidence>
<dbReference type="SMART" id="SM00490">
    <property type="entry name" value="HELICc"/>
    <property type="match status" value="1"/>
</dbReference>
<dbReference type="CDD" id="cd18008">
    <property type="entry name" value="DEXDc_SHPRH-like"/>
    <property type="match status" value="1"/>
</dbReference>
<evidence type="ECO:0000313" key="12">
    <source>
        <dbReference type="EMBL" id="GJT36139.1"/>
    </source>
</evidence>
<evidence type="ECO:0000256" key="6">
    <source>
        <dbReference type="ARBA" id="ARBA00022840"/>
    </source>
</evidence>
<dbReference type="PROSITE" id="PS51050">
    <property type="entry name" value="ZF_CW"/>
    <property type="match status" value="1"/>
</dbReference>
<dbReference type="Proteomes" id="UP001151760">
    <property type="component" value="Unassembled WGS sequence"/>
</dbReference>
<dbReference type="CDD" id="cd18793">
    <property type="entry name" value="SF2_C_SNF"/>
    <property type="match status" value="1"/>
</dbReference>
<evidence type="ECO:0000256" key="5">
    <source>
        <dbReference type="ARBA" id="ARBA00022833"/>
    </source>
</evidence>
<protein>
    <submittedName>
        <fullName evidence="12">F-box protein</fullName>
    </submittedName>
</protein>
<feature type="domain" description="Helicase ATP-binding" evidence="10">
    <location>
        <begin position="660"/>
        <end position="815"/>
    </location>
</feature>
<feature type="region of interest" description="Disordered" evidence="7">
    <location>
        <begin position="1687"/>
        <end position="1716"/>
    </location>
</feature>
<dbReference type="SUPFAM" id="SSF52540">
    <property type="entry name" value="P-loop containing nucleoside triphosphate hydrolases"/>
    <property type="match status" value="3"/>
</dbReference>
<evidence type="ECO:0000259" key="11">
    <source>
        <dbReference type="PROSITE" id="PS51194"/>
    </source>
</evidence>
<evidence type="ECO:0000256" key="3">
    <source>
        <dbReference type="ARBA" id="ARBA00022771"/>
    </source>
</evidence>
<dbReference type="InterPro" id="IPR027417">
    <property type="entry name" value="P-loop_NTPase"/>
</dbReference>
<feature type="domain" description="F-box" evidence="8">
    <location>
        <begin position="229"/>
        <end position="277"/>
    </location>
</feature>
<dbReference type="InterPro" id="IPR000330">
    <property type="entry name" value="SNF2_N"/>
</dbReference>
<evidence type="ECO:0000259" key="9">
    <source>
        <dbReference type="PROSITE" id="PS51050"/>
    </source>
</evidence>
<dbReference type="PANTHER" id="PTHR45626:SF14">
    <property type="entry name" value="ATP-DEPENDENT DNA HELICASE (EUROFUNG)"/>
    <property type="match status" value="1"/>
</dbReference>
<feature type="compositionally biased region" description="Basic and acidic residues" evidence="7">
    <location>
        <begin position="1351"/>
        <end position="1361"/>
    </location>
</feature>
<feature type="compositionally biased region" description="Basic and acidic residues" evidence="7">
    <location>
        <begin position="1292"/>
        <end position="1302"/>
    </location>
</feature>
<dbReference type="PROSITE" id="PS51192">
    <property type="entry name" value="HELICASE_ATP_BIND_1"/>
    <property type="match status" value="1"/>
</dbReference>
<feature type="compositionally biased region" description="Polar residues" evidence="7">
    <location>
        <begin position="1706"/>
        <end position="1716"/>
    </location>
</feature>
<feature type="compositionally biased region" description="Basic and acidic residues" evidence="7">
    <location>
        <begin position="1398"/>
        <end position="1408"/>
    </location>
</feature>
<dbReference type="Gene3D" id="3.40.50.300">
    <property type="entry name" value="P-loop containing nucleotide triphosphate hydrolases"/>
    <property type="match status" value="1"/>
</dbReference>
<reference evidence="12" key="1">
    <citation type="journal article" date="2022" name="Int. J. Mol. Sci.">
        <title>Draft Genome of Tanacetum Coccineum: Genomic Comparison of Closely Related Tanacetum-Family Plants.</title>
        <authorList>
            <person name="Yamashiro T."/>
            <person name="Shiraishi A."/>
            <person name="Nakayama K."/>
            <person name="Satake H."/>
        </authorList>
    </citation>
    <scope>NUCLEOTIDE SEQUENCE</scope>
</reference>
<dbReference type="Pfam" id="PF07496">
    <property type="entry name" value="zf-CW"/>
    <property type="match status" value="1"/>
</dbReference>
<dbReference type="PROSITE" id="PS50181">
    <property type="entry name" value="FBOX"/>
    <property type="match status" value="1"/>
</dbReference>
<dbReference type="InterPro" id="IPR049730">
    <property type="entry name" value="SNF2/RAD54-like_C"/>
</dbReference>
<name>A0ABQ5DB12_9ASTR</name>
<evidence type="ECO:0000259" key="10">
    <source>
        <dbReference type="PROSITE" id="PS51192"/>
    </source>
</evidence>
<dbReference type="InterPro" id="IPR011124">
    <property type="entry name" value="Znf_CW"/>
</dbReference>
<evidence type="ECO:0000256" key="1">
    <source>
        <dbReference type="ARBA" id="ARBA00022723"/>
    </source>
</evidence>
<dbReference type="Gene3D" id="3.40.50.10810">
    <property type="entry name" value="Tandem AAA-ATPase domain"/>
    <property type="match status" value="1"/>
</dbReference>
<feature type="domain" description="Helicase C-terminal" evidence="11">
    <location>
        <begin position="1096"/>
        <end position="1277"/>
    </location>
</feature>
<dbReference type="InterPro" id="IPR014001">
    <property type="entry name" value="Helicase_ATP-bd"/>
</dbReference>
<dbReference type="SMART" id="SM00487">
    <property type="entry name" value="DEXDc"/>
    <property type="match status" value="1"/>
</dbReference>
<keyword evidence="5" id="KW-0862">Zinc</keyword>
<dbReference type="PROSITE" id="PS00518">
    <property type="entry name" value="ZF_RING_1"/>
    <property type="match status" value="1"/>
</dbReference>
<dbReference type="CDD" id="cd09917">
    <property type="entry name" value="F-box_SF"/>
    <property type="match status" value="1"/>
</dbReference>
<dbReference type="PROSITE" id="PS51194">
    <property type="entry name" value="HELICASE_CTER"/>
    <property type="match status" value="1"/>
</dbReference>
<dbReference type="EMBL" id="BQNB010015111">
    <property type="protein sequence ID" value="GJT36139.1"/>
    <property type="molecule type" value="Genomic_DNA"/>
</dbReference>
<keyword evidence="13" id="KW-1185">Reference proteome</keyword>
<evidence type="ECO:0000313" key="13">
    <source>
        <dbReference type="Proteomes" id="UP001151760"/>
    </source>
</evidence>
<comment type="caution">
    <text evidence="12">The sequence shown here is derived from an EMBL/GenBank/DDBJ whole genome shotgun (WGS) entry which is preliminary data.</text>
</comment>
<feature type="compositionally biased region" description="Acidic residues" evidence="7">
    <location>
        <begin position="1325"/>
        <end position="1350"/>
    </location>
</feature>
<organism evidence="12 13">
    <name type="scientific">Tanacetum coccineum</name>
    <dbReference type="NCBI Taxonomy" id="301880"/>
    <lineage>
        <taxon>Eukaryota</taxon>
        <taxon>Viridiplantae</taxon>
        <taxon>Streptophyta</taxon>
        <taxon>Embryophyta</taxon>
        <taxon>Tracheophyta</taxon>
        <taxon>Spermatophyta</taxon>
        <taxon>Magnoliopsida</taxon>
        <taxon>eudicotyledons</taxon>
        <taxon>Gunneridae</taxon>
        <taxon>Pentapetalae</taxon>
        <taxon>asterids</taxon>
        <taxon>campanulids</taxon>
        <taxon>Asterales</taxon>
        <taxon>Asteraceae</taxon>
        <taxon>Asteroideae</taxon>
        <taxon>Anthemideae</taxon>
        <taxon>Anthemidinae</taxon>
        <taxon>Tanacetum</taxon>
    </lineage>
</organism>
<feature type="domain" description="CW-type" evidence="9">
    <location>
        <begin position="497"/>
        <end position="548"/>
    </location>
</feature>
<keyword evidence="2" id="KW-0547">Nucleotide-binding</keyword>
<dbReference type="Pfam" id="PF00271">
    <property type="entry name" value="Helicase_C"/>
    <property type="match status" value="1"/>
</dbReference>
<sequence length="1716" mass="194179">MADITIPPDHKLCAYVSLVLTIPPNSNSTQTLTPSTSLDIFRDQNRNVGFVTPNGIVLSLINNSTSSSNGKKLSKIGLVNGSVSVVHKIWVLVNAKCLRIHSRAMRVARREGEVRVVVLVDVYLNVGLWSGWQFPRSKSTAAALFRHLSCDWQARRSMLNFCKHDLTIEDPIWNVSDCHVLECDQHCNAPDTSRKKLFELHEIFSSLPSVSMQGDSIHSNVNPADESCETGFWLLPDDVMINIITALAPLELLRISSTCRHLRLLAASVMPSMNLKLYPHQQSAVEWMLKRERVPQVFPNPLYMRFATEDGFDFNINTVSGEVITGAVPMVKDFRGGMFCDEPGLGKTITALSLILKTLGTLADPPEGVEIIWCKQKDDQNCGYYELGGDSIKCGSVLASKKIVSRTSRSGLSSLEGSKPRSSEKAKTPFCIKSTESTVQCTRSWTRTKRNLLDEYEGEEGTSEKRKLSEIDDIDDPLYVPSRNMKKKPKKATGYSSQINETWVQCDSCRKWRKLQDSHATDSSAAWFCSMNNDPFYQSCKVPEESWDNGQRVTNLPGFYTKGTTEGKEENVSFFASVLKEHYALINSETKKALTWLTKLTDDKLSIMETTGLVHPLNGTRVLATGEIRGFHKLFRAFGLVKKVDQGTMTWHYPKNLVNLTFDLSALRIALTEPLDSVRFYLSRATLIVVPANLVDHWKNQIERHVKPGQLRVYVWADHKKPSVHNIAWDYDVVITTFSRLSAEWSPKKRSVLMQVHWLRVVFDEGHTLGSSLNLTNKLQLSVSLTASSRWLLTGTPTPNTPNSQLSNLQPMLKFLKEEAYGLNQRSWDSGILRPFEAKMEEGRARLLQLLRRCMISARKKDLLMIPPCIKKVTLINFNEEHAKTYNELVVTVRRNILMADWNDPSHVESLLNPKQWKFRSTLIRNVRLSCCVAGHIKVTDAGEDIQETMDILVENGLDPLSEEYTFIRYNILFGGNCMRCQEWCRLPVITPCRHLLCLDCVALNSEKCTYPGCGNLYEMQSPETLARPENPNPKWPVPKDLIELQPSYKQAGFPYLCDDWNPDWQSTSSSKVSYLVEKLKDLQESNKIMRHEDMDIDDLVSPFGRSKACAGFNASPEKVLIFSQFLEHIHVIEQQLTVAGIKFVGMYSPMNSGHKVKSLATFQHDEDCMALLMDGSGALGLDLSFVTHVFLMEPIWDKSMEEQVISRAHRMGATRPINVETLAMHGTIEEQMLKFLQDTDERRELLKEEYVHEGARARHSDEFSVHEIDSMLEDLGQDGPQGMFYHFLKPREGGDHEIHDEEEREVDDDTDRNMEGNSGHVVETEGEENEQAVETESEEDTEANDETDSEDKFMGCRDSEETIDIEEEGDRSISIGQSGNAFPHNRATTKHQPPWGDTKRKEKNRQGEREFIKDSQEMESCQGAQDVTCHKCNTKGSQANKSKRLRVLDRQVGKTTNKGKAPPLVWLTSHLELFGLETGGTMSPSSSSSAVSQETLQMDRSLGAQFDSISDLRACDFLKIRNPFTTINKMSTSATHNAIMKAGGKDRAPMLVAGSYKYAHPAKKLRIPSSSLARRVDACANAKEMWLAIERLMQGENINMQDVKTNLFWAFRTFTLRDGESLESYYSRFYKLMNELVKNKSRTRSEDCSYHKLFDILKQHMNEVNEIRAERLARNANPLALVTATQHQPGYYPPPKPNYNPPPSTTRSQAATRSK</sequence>
<gene>
    <name evidence="12" type="ORF">Tco_0926558</name>
</gene>
<feature type="region of interest" description="Disordered" evidence="7">
    <location>
        <begin position="1292"/>
        <end position="1408"/>
    </location>
</feature>
<reference evidence="12" key="2">
    <citation type="submission" date="2022-01" db="EMBL/GenBank/DDBJ databases">
        <authorList>
            <person name="Yamashiro T."/>
            <person name="Shiraishi A."/>
            <person name="Satake H."/>
            <person name="Nakayama K."/>
        </authorList>
    </citation>
    <scope>NUCLEOTIDE SEQUENCE</scope>
</reference>
<evidence type="ECO:0000256" key="2">
    <source>
        <dbReference type="ARBA" id="ARBA00022741"/>
    </source>
</evidence>
<evidence type="ECO:0000259" key="8">
    <source>
        <dbReference type="PROSITE" id="PS50181"/>
    </source>
</evidence>
<dbReference type="Gene3D" id="3.30.40.100">
    <property type="match status" value="1"/>
</dbReference>
<keyword evidence="3" id="KW-0863">Zinc-finger</keyword>
<proteinExistence type="predicted"/>
<feature type="compositionally biased region" description="Pro residues" evidence="7">
    <location>
        <begin position="1692"/>
        <end position="1705"/>
    </location>
</feature>
<dbReference type="Pfam" id="PF00176">
    <property type="entry name" value="SNF2-rel_dom"/>
    <property type="match status" value="1"/>
</dbReference>
<dbReference type="InterPro" id="IPR001810">
    <property type="entry name" value="F-box_dom"/>
</dbReference>
<keyword evidence="4" id="KW-0378">Hydrolase</keyword>
<evidence type="ECO:0000256" key="7">
    <source>
        <dbReference type="SAM" id="MobiDB-lite"/>
    </source>
</evidence>
<keyword evidence="6" id="KW-0067">ATP-binding</keyword>
<dbReference type="InterPro" id="IPR001650">
    <property type="entry name" value="Helicase_C-like"/>
</dbReference>
<dbReference type="InterPro" id="IPR017907">
    <property type="entry name" value="Znf_RING_CS"/>
</dbReference>
<dbReference type="InterPro" id="IPR050628">
    <property type="entry name" value="SNF2_RAD54_helicase_TF"/>
</dbReference>
<dbReference type="InterPro" id="IPR036047">
    <property type="entry name" value="F-box-like_dom_sf"/>
</dbReference>
<dbReference type="PANTHER" id="PTHR45626">
    <property type="entry name" value="TRANSCRIPTION TERMINATION FACTOR 2-RELATED"/>
    <property type="match status" value="1"/>
</dbReference>
<accession>A0ABQ5DB12</accession>
<keyword evidence="1" id="KW-0479">Metal-binding</keyword>
<dbReference type="SUPFAM" id="SSF81383">
    <property type="entry name" value="F-box domain"/>
    <property type="match status" value="1"/>
</dbReference>